<keyword evidence="1" id="KW-0812">Transmembrane</keyword>
<gene>
    <name evidence="2" type="ORF">EDC26_110118</name>
</gene>
<evidence type="ECO:0000256" key="1">
    <source>
        <dbReference type="SAM" id="Phobius"/>
    </source>
</evidence>
<proteinExistence type="predicted"/>
<evidence type="ECO:0000313" key="3">
    <source>
        <dbReference type="Proteomes" id="UP000295525"/>
    </source>
</evidence>
<dbReference type="EMBL" id="SMAJ01000010">
    <property type="protein sequence ID" value="TCT05378.1"/>
    <property type="molecule type" value="Genomic_DNA"/>
</dbReference>
<sequence>MIHYMIRGYVFVAAPLVGAIDASQRFFYSKRHGMMRIEPSPGISWGWAIGFWTEYAGSGR</sequence>
<evidence type="ECO:0000313" key="2">
    <source>
        <dbReference type="EMBL" id="TCT05378.1"/>
    </source>
</evidence>
<name>A0A4V6NZJ7_9BURK</name>
<feature type="transmembrane region" description="Helical" evidence="1">
    <location>
        <begin position="6"/>
        <end position="28"/>
    </location>
</feature>
<dbReference type="Proteomes" id="UP000295525">
    <property type="component" value="Unassembled WGS sequence"/>
</dbReference>
<keyword evidence="1" id="KW-1133">Transmembrane helix</keyword>
<reference evidence="2 3" key="1">
    <citation type="submission" date="2019-03" db="EMBL/GenBank/DDBJ databases">
        <title>Genomic Encyclopedia of Type Strains, Phase IV (KMG-IV): sequencing the most valuable type-strain genomes for metagenomic binning, comparative biology and taxonomic classification.</title>
        <authorList>
            <person name="Goeker M."/>
        </authorList>
    </citation>
    <scope>NUCLEOTIDE SEQUENCE [LARGE SCALE GENOMIC DNA]</scope>
    <source>
        <strain evidence="2 3">DSM 24591</strain>
    </source>
</reference>
<organism evidence="2 3">
    <name type="scientific">Paralcaligenes ureilyticus</name>
    <dbReference type="NCBI Taxonomy" id="627131"/>
    <lineage>
        <taxon>Bacteria</taxon>
        <taxon>Pseudomonadati</taxon>
        <taxon>Pseudomonadota</taxon>
        <taxon>Betaproteobacteria</taxon>
        <taxon>Burkholderiales</taxon>
        <taxon>Alcaligenaceae</taxon>
        <taxon>Paralcaligenes</taxon>
    </lineage>
</organism>
<keyword evidence="3" id="KW-1185">Reference proteome</keyword>
<keyword evidence="1" id="KW-0472">Membrane</keyword>
<accession>A0A4V6NZJ7</accession>
<protein>
    <submittedName>
        <fullName evidence="2">Uncharacterized protein</fullName>
    </submittedName>
</protein>
<dbReference type="AlphaFoldDB" id="A0A4V6NZJ7"/>
<comment type="caution">
    <text evidence="2">The sequence shown here is derived from an EMBL/GenBank/DDBJ whole genome shotgun (WGS) entry which is preliminary data.</text>
</comment>